<sequence>MITNEAGRIGSKWLSWRHAVVEQGRGMINLWKLPEALQRDYRGCSRVAVQRMLVLSDFRHYLDE</sequence>
<organism evidence="1 2">
    <name type="scientific">Rhodopseudomonas telluris</name>
    <dbReference type="NCBI Taxonomy" id="644215"/>
    <lineage>
        <taxon>Bacteria</taxon>
        <taxon>Pseudomonadati</taxon>
        <taxon>Pseudomonadota</taxon>
        <taxon>Alphaproteobacteria</taxon>
        <taxon>Hyphomicrobiales</taxon>
        <taxon>Nitrobacteraceae</taxon>
        <taxon>Rhodopseudomonas</taxon>
    </lineage>
</organism>
<evidence type="ECO:0000313" key="1">
    <source>
        <dbReference type="EMBL" id="MFC0242353.1"/>
    </source>
</evidence>
<reference evidence="1 2" key="1">
    <citation type="submission" date="2024-09" db="EMBL/GenBank/DDBJ databases">
        <authorList>
            <person name="Sun Q."/>
            <person name="Mori K."/>
        </authorList>
    </citation>
    <scope>NUCLEOTIDE SEQUENCE [LARGE SCALE GENOMIC DNA]</scope>
    <source>
        <strain evidence="1 2">KCTC 23279</strain>
    </source>
</reference>
<dbReference type="RefSeq" id="WP_378390250.1">
    <property type="nucleotide sequence ID" value="NZ_JBHLWM010000008.1"/>
</dbReference>
<gene>
    <name evidence="1" type="ORF">ACFFJ6_17820</name>
</gene>
<dbReference type="EMBL" id="JBHLWM010000008">
    <property type="protein sequence ID" value="MFC0242353.1"/>
    <property type="molecule type" value="Genomic_DNA"/>
</dbReference>
<dbReference type="Proteomes" id="UP001589775">
    <property type="component" value="Unassembled WGS sequence"/>
</dbReference>
<proteinExistence type="predicted"/>
<evidence type="ECO:0000313" key="2">
    <source>
        <dbReference type="Proteomes" id="UP001589775"/>
    </source>
</evidence>
<protein>
    <submittedName>
        <fullName evidence="1">Uncharacterized protein</fullName>
    </submittedName>
</protein>
<name>A0ABV6EVU5_9BRAD</name>
<keyword evidence="2" id="KW-1185">Reference proteome</keyword>
<comment type="caution">
    <text evidence="1">The sequence shown here is derived from an EMBL/GenBank/DDBJ whole genome shotgun (WGS) entry which is preliminary data.</text>
</comment>
<accession>A0ABV6EVU5</accession>